<keyword evidence="5" id="KW-0408">Iron</keyword>
<evidence type="ECO:0000256" key="6">
    <source>
        <dbReference type="ARBA" id="ARBA00023014"/>
    </source>
</evidence>
<evidence type="ECO:0000256" key="2">
    <source>
        <dbReference type="ARBA" id="ARBA00022485"/>
    </source>
</evidence>
<reference evidence="8 9" key="2">
    <citation type="submission" date="2020-03" db="EMBL/GenBank/DDBJ databases">
        <authorList>
            <person name="Ichikawa N."/>
            <person name="Kimura A."/>
            <person name="Kitahashi Y."/>
            <person name="Uohara A."/>
        </authorList>
    </citation>
    <scope>NUCLEOTIDE SEQUENCE [LARGE SCALE GENOMIC DNA]</scope>
    <source>
        <strain evidence="8 9">NBRC 108639</strain>
    </source>
</reference>
<comment type="caution">
    <text evidence="8">The sequence shown here is derived from an EMBL/GenBank/DDBJ whole genome shotgun (WGS) entry which is preliminary data.</text>
</comment>
<dbReference type="CDD" id="cd21109">
    <property type="entry name" value="SPASM"/>
    <property type="match status" value="1"/>
</dbReference>
<sequence length="345" mass="37559">MSRTPMAEVPARFHKFLVPDDFTRYGLSLDTPAASPRYLQIELTDLCNLACAGCVRASHESTGSTFSFPDFVRLLDDMPELTQVSFVGAGEALIVRDLARYVEECTRRGILSSSNTNGLLVARRLGPVVEAGLGMLAVSVDGADDATLADMRSGLRLRQLTASIAAAVRITSGTTTRLSAAVTLSLRNIAGFPGIVEYLADQGVDEVSVESLHHWGDDKTLNTESLFAADPATVVPHLERGLEVALRRGLTVRVFDYRRLGDPRADQVCPWPWDAFYVTRDGRATPCCVQIEADDSNTIGNVLEDSVAAIWTGQRLTDLRAGLRHGGGWTSCVDCVYRREFGHAR</sequence>
<evidence type="ECO:0000256" key="1">
    <source>
        <dbReference type="ARBA" id="ARBA00001966"/>
    </source>
</evidence>
<dbReference type="SFLD" id="SFLDG01387">
    <property type="entry name" value="BtrN-like_SPASM_domain_contain"/>
    <property type="match status" value="1"/>
</dbReference>
<keyword evidence="4" id="KW-0479">Metal-binding</keyword>
<dbReference type="InterPro" id="IPR058240">
    <property type="entry name" value="rSAM_sf"/>
</dbReference>
<feature type="domain" description="Radical SAM core" evidence="7">
    <location>
        <begin position="33"/>
        <end position="253"/>
    </location>
</feature>
<reference evidence="8 9" key="1">
    <citation type="submission" date="2020-03" db="EMBL/GenBank/DDBJ databases">
        <title>Whole genome shotgun sequence of Phytohabitans houttuyneae NBRC 108639.</title>
        <authorList>
            <person name="Komaki H."/>
            <person name="Tamura T."/>
        </authorList>
    </citation>
    <scope>NUCLEOTIDE SEQUENCE [LARGE SCALE GENOMIC DNA]</scope>
    <source>
        <strain evidence="8 9">NBRC 108639</strain>
    </source>
</reference>
<dbReference type="Gene3D" id="3.20.20.70">
    <property type="entry name" value="Aldolase class I"/>
    <property type="match status" value="1"/>
</dbReference>
<evidence type="ECO:0000256" key="3">
    <source>
        <dbReference type="ARBA" id="ARBA00022691"/>
    </source>
</evidence>
<evidence type="ECO:0000256" key="4">
    <source>
        <dbReference type="ARBA" id="ARBA00022723"/>
    </source>
</evidence>
<evidence type="ECO:0000256" key="5">
    <source>
        <dbReference type="ARBA" id="ARBA00023004"/>
    </source>
</evidence>
<dbReference type="PROSITE" id="PS51918">
    <property type="entry name" value="RADICAL_SAM"/>
    <property type="match status" value="1"/>
</dbReference>
<comment type="cofactor">
    <cofactor evidence="1">
        <name>[4Fe-4S] cluster</name>
        <dbReference type="ChEBI" id="CHEBI:49883"/>
    </cofactor>
</comment>
<dbReference type="InterPro" id="IPR034391">
    <property type="entry name" value="AdoMet-like_SPASM_containing"/>
</dbReference>
<dbReference type="SFLD" id="SFLDG01067">
    <property type="entry name" value="SPASM/twitch_domain_containing"/>
    <property type="match status" value="1"/>
</dbReference>
<evidence type="ECO:0000313" key="9">
    <source>
        <dbReference type="Proteomes" id="UP000482800"/>
    </source>
</evidence>
<dbReference type="Pfam" id="PF13186">
    <property type="entry name" value="SPASM"/>
    <property type="match status" value="1"/>
</dbReference>
<dbReference type="PANTHER" id="PTHR11228:SF7">
    <property type="entry name" value="PQQA PEPTIDE CYCLASE"/>
    <property type="match status" value="1"/>
</dbReference>
<organism evidence="8 9">
    <name type="scientific">Phytohabitans houttuyneae</name>
    <dbReference type="NCBI Taxonomy" id="1076126"/>
    <lineage>
        <taxon>Bacteria</taxon>
        <taxon>Bacillati</taxon>
        <taxon>Actinomycetota</taxon>
        <taxon>Actinomycetes</taxon>
        <taxon>Micromonosporales</taxon>
        <taxon>Micromonosporaceae</taxon>
    </lineage>
</organism>
<keyword evidence="6" id="KW-0411">Iron-sulfur</keyword>
<dbReference type="Pfam" id="PF04055">
    <property type="entry name" value="Radical_SAM"/>
    <property type="match status" value="1"/>
</dbReference>
<dbReference type="PANTHER" id="PTHR11228">
    <property type="entry name" value="RADICAL SAM DOMAIN PROTEIN"/>
    <property type="match status" value="1"/>
</dbReference>
<dbReference type="InterPro" id="IPR050377">
    <property type="entry name" value="Radical_SAM_PqqE_MftC-like"/>
</dbReference>
<dbReference type="GO" id="GO:0051536">
    <property type="term" value="F:iron-sulfur cluster binding"/>
    <property type="evidence" value="ECO:0007669"/>
    <property type="project" value="UniProtKB-KW"/>
</dbReference>
<gene>
    <name evidence="8" type="ORF">Phou_022120</name>
</gene>
<dbReference type="GO" id="GO:0003824">
    <property type="term" value="F:catalytic activity"/>
    <property type="evidence" value="ECO:0007669"/>
    <property type="project" value="InterPro"/>
</dbReference>
<keyword evidence="3" id="KW-0949">S-adenosyl-L-methionine</keyword>
<dbReference type="RefSeq" id="WP_173055783.1">
    <property type="nucleotide sequence ID" value="NZ_BAABGO010000006.1"/>
</dbReference>
<proteinExistence type="predicted"/>
<accession>A0A6V8JZ35</accession>
<protein>
    <recommendedName>
        <fullName evidence="7">Radical SAM core domain-containing protein</fullName>
    </recommendedName>
</protein>
<keyword evidence="9" id="KW-1185">Reference proteome</keyword>
<keyword evidence="2" id="KW-0004">4Fe-4S</keyword>
<dbReference type="InterPro" id="IPR013785">
    <property type="entry name" value="Aldolase_TIM"/>
</dbReference>
<dbReference type="GO" id="GO:0046872">
    <property type="term" value="F:metal ion binding"/>
    <property type="evidence" value="ECO:0007669"/>
    <property type="project" value="UniProtKB-KW"/>
</dbReference>
<dbReference type="InterPro" id="IPR023885">
    <property type="entry name" value="4Fe4S-binding_SPASM_dom"/>
</dbReference>
<dbReference type="Proteomes" id="UP000482800">
    <property type="component" value="Unassembled WGS sequence"/>
</dbReference>
<dbReference type="AlphaFoldDB" id="A0A6V8JZ35"/>
<dbReference type="EMBL" id="BLPF01000001">
    <property type="protein sequence ID" value="GFJ78032.1"/>
    <property type="molecule type" value="Genomic_DNA"/>
</dbReference>
<dbReference type="InterPro" id="IPR007197">
    <property type="entry name" value="rSAM"/>
</dbReference>
<dbReference type="SUPFAM" id="SSF102114">
    <property type="entry name" value="Radical SAM enzymes"/>
    <property type="match status" value="1"/>
</dbReference>
<evidence type="ECO:0000259" key="7">
    <source>
        <dbReference type="PROSITE" id="PS51918"/>
    </source>
</evidence>
<evidence type="ECO:0000313" key="8">
    <source>
        <dbReference type="EMBL" id="GFJ78032.1"/>
    </source>
</evidence>
<name>A0A6V8JZ35_9ACTN</name>
<dbReference type="SFLD" id="SFLDS00029">
    <property type="entry name" value="Radical_SAM"/>
    <property type="match status" value="1"/>
</dbReference>
<dbReference type="CDD" id="cd01335">
    <property type="entry name" value="Radical_SAM"/>
    <property type="match status" value="1"/>
</dbReference>